<dbReference type="InterPro" id="IPR036625">
    <property type="entry name" value="E3-bd_dom_sf"/>
</dbReference>
<dbReference type="NCBIfam" id="NF011416">
    <property type="entry name" value="PRK14843.1"/>
    <property type="match status" value="1"/>
</dbReference>
<dbReference type="AlphaFoldDB" id="A0A1R3T5A5"/>
<organism evidence="6 7">
    <name type="scientific">Proteiniphilum saccharofermentans</name>
    <dbReference type="NCBI Taxonomy" id="1642647"/>
    <lineage>
        <taxon>Bacteria</taxon>
        <taxon>Pseudomonadati</taxon>
        <taxon>Bacteroidota</taxon>
        <taxon>Bacteroidia</taxon>
        <taxon>Bacteroidales</taxon>
        <taxon>Dysgonomonadaceae</taxon>
        <taxon>Proteiniphilum</taxon>
    </lineage>
</organism>
<dbReference type="GO" id="GO:0004742">
    <property type="term" value="F:dihydrolipoyllysine-residue acetyltransferase activity"/>
    <property type="evidence" value="ECO:0007669"/>
    <property type="project" value="UniProtKB-EC"/>
</dbReference>
<reference evidence="6 7" key="1">
    <citation type="submission" date="2016-08" db="EMBL/GenBank/DDBJ databases">
        <authorList>
            <person name="Seilhamer J.J."/>
        </authorList>
    </citation>
    <scope>NUCLEOTIDE SEQUENCE [LARGE SCALE GENOMIC DNA]</scope>
    <source>
        <strain evidence="6">M3/6</strain>
    </source>
</reference>
<name>A0A1R3T5A5_9BACT</name>
<feature type="domain" description="Peripheral subunit-binding (PSBD)" evidence="5">
    <location>
        <begin position="50"/>
        <end position="87"/>
    </location>
</feature>
<dbReference type="InterPro" id="IPR050743">
    <property type="entry name" value="2-oxoacid_DH_E2_comp"/>
</dbReference>
<dbReference type="Gene3D" id="4.10.320.10">
    <property type="entry name" value="E3-binding domain"/>
    <property type="match status" value="2"/>
</dbReference>
<dbReference type="SUPFAM" id="SSF52777">
    <property type="entry name" value="CoA-dependent acyltransferases"/>
    <property type="match status" value="1"/>
</dbReference>
<comment type="similarity">
    <text evidence="2">Belongs to the 2-oxoacid dehydrogenase family.</text>
</comment>
<dbReference type="PANTHER" id="PTHR43178:SF5">
    <property type="entry name" value="LIPOAMIDE ACYLTRANSFERASE COMPONENT OF BRANCHED-CHAIN ALPHA-KETO ACID DEHYDROGENASE COMPLEX, MITOCHONDRIAL"/>
    <property type="match status" value="1"/>
</dbReference>
<dbReference type="EMBL" id="LT605205">
    <property type="protein sequence ID" value="SCD21249.1"/>
    <property type="molecule type" value="Genomic_DNA"/>
</dbReference>
<dbReference type="InterPro" id="IPR001078">
    <property type="entry name" value="2-oxoacid_DH_actylTfrase"/>
</dbReference>
<dbReference type="SUPFAM" id="SSF47005">
    <property type="entry name" value="Peripheral subunit-binding domain of 2-oxo acid dehydrogenase complex"/>
    <property type="match status" value="2"/>
</dbReference>
<evidence type="ECO:0000256" key="3">
    <source>
        <dbReference type="ARBA" id="ARBA00022679"/>
    </source>
</evidence>
<proteinExistence type="inferred from homology"/>
<keyword evidence="4 6" id="KW-0012">Acyltransferase</keyword>
<dbReference type="Pfam" id="PF00198">
    <property type="entry name" value="2-oxoacid_dh"/>
    <property type="match status" value="1"/>
</dbReference>
<dbReference type="RefSeq" id="WP_076931099.1">
    <property type="nucleotide sequence ID" value="NZ_DAMBAO010000007.1"/>
</dbReference>
<gene>
    <name evidence="6" type="primary">acoC</name>
    <name evidence="6" type="ORF">PSM36_2446</name>
</gene>
<sequence>MENKRFRATPAARALAKRLGVDLLSVTGTGYKGRIHKDDIANFNYEEKTHISPLARHIAEVHNIDLKGVKGSGHRNKIMKDDVLQLISDPDLKARFTLNDFGEVFVPKAGQAAAGPSAEVSQKAPAAAVSQGAPVTSVAGETETVPMTQMRKIIAKRMSESFFGIPTFIQTWEVDMTELLALRKRLIEPIQEKTGKKLTVTDLISLAVVKMLLKHKYINASLNPEGTEMTFHNYVNLGVAVGLDEGLLVPVVKNADKMSLSEFVVALKDLTERTFSKKLLPDEQAGSTFTISNLGMYPVDEFTAIINQPNAAILSVASTKEKLVPVNGEAVVRPIMKMSLTSDHRIIDGLTAAKFMTDLKKLMEDPITLLI</sequence>
<dbReference type="PANTHER" id="PTHR43178">
    <property type="entry name" value="DIHYDROLIPOAMIDE ACETYLTRANSFERASE COMPONENT OF PYRUVATE DEHYDROGENASE COMPLEX"/>
    <property type="match status" value="1"/>
</dbReference>
<dbReference type="GO" id="GO:0031405">
    <property type="term" value="F:lipoic acid binding"/>
    <property type="evidence" value="ECO:0007669"/>
    <property type="project" value="TreeGrafter"/>
</dbReference>
<evidence type="ECO:0000313" key="7">
    <source>
        <dbReference type="Proteomes" id="UP000187464"/>
    </source>
</evidence>
<dbReference type="EC" id="2.3.1.12" evidence="6"/>
<dbReference type="InterPro" id="IPR004167">
    <property type="entry name" value="PSBD"/>
</dbReference>
<evidence type="ECO:0000256" key="1">
    <source>
        <dbReference type="ARBA" id="ARBA00001938"/>
    </source>
</evidence>
<dbReference type="KEGG" id="psac:PSM36_2446"/>
<accession>A0A1R3T5A5</accession>
<dbReference type="PROSITE" id="PS51826">
    <property type="entry name" value="PSBD"/>
    <property type="match status" value="2"/>
</dbReference>
<feature type="domain" description="Peripheral subunit-binding (PSBD)" evidence="5">
    <location>
        <begin position="7"/>
        <end position="44"/>
    </location>
</feature>
<protein>
    <submittedName>
        <fullName evidence="6">Dihydrolipoamide acetyltransferase</fullName>
        <ecNumber evidence="6">2.3.1.12</ecNumber>
    </submittedName>
</protein>
<evidence type="ECO:0000259" key="5">
    <source>
        <dbReference type="PROSITE" id="PS51826"/>
    </source>
</evidence>
<dbReference type="STRING" id="1642647.PSM36_2446"/>
<keyword evidence="7" id="KW-1185">Reference proteome</keyword>
<dbReference type="Gene3D" id="3.30.559.10">
    <property type="entry name" value="Chloramphenicol acetyltransferase-like domain"/>
    <property type="match status" value="1"/>
</dbReference>
<evidence type="ECO:0000256" key="2">
    <source>
        <dbReference type="ARBA" id="ARBA00007317"/>
    </source>
</evidence>
<dbReference type="GO" id="GO:0005737">
    <property type="term" value="C:cytoplasm"/>
    <property type="evidence" value="ECO:0007669"/>
    <property type="project" value="TreeGrafter"/>
</dbReference>
<evidence type="ECO:0000256" key="4">
    <source>
        <dbReference type="ARBA" id="ARBA00023315"/>
    </source>
</evidence>
<evidence type="ECO:0000313" key="6">
    <source>
        <dbReference type="EMBL" id="SCD21249.1"/>
    </source>
</evidence>
<dbReference type="Proteomes" id="UP000187464">
    <property type="component" value="Chromosome I"/>
</dbReference>
<keyword evidence="3 6" id="KW-0808">Transferase</keyword>
<dbReference type="InterPro" id="IPR023213">
    <property type="entry name" value="CAT-like_dom_sf"/>
</dbReference>
<comment type="cofactor">
    <cofactor evidence="1">
        <name>(R)-lipoate</name>
        <dbReference type="ChEBI" id="CHEBI:83088"/>
    </cofactor>
</comment>
<dbReference type="Pfam" id="PF02817">
    <property type="entry name" value="E3_binding"/>
    <property type="match status" value="2"/>
</dbReference>